<reference evidence="2 3" key="1">
    <citation type="submission" date="2016-07" db="EMBL/GenBank/DDBJ databases">
        <title>Pervasive Adenine N6-methylation of Active Genes in Fungi.</title>
        <authorList>
            <consortium name="DOE Joint Genome Institute"/>
            <person name="Mondo S.J."/>
            <person name="Dannebaum R.O."/>
            <person name="Kuo R.C."/>
            <person name="Labutti K."/>
            <person name="Haridas S."/>
            <person name="Kuo A."/>
            <person name="Salamov A."/>
            <person name="Ahrendt S.R."/>
            <person name="Lipzen A."/>
            <person name="Sullivan W."/>
            <person name="Andreopoulos W.B."/>
            <person name="Clum A."/>
            <person name="Lindquist E."/>
            <person name="Daum C."/>
            <person name="Ramamoorthy G.K."/>
            <person name="Gryganskyi A."/>
            <person name="Culley D."/>
            <person name="Magnuson J.K."/>
            <person name="James T.Y."/>
            <person name="O'Malley M.A."/>
            <person name="Stajich J.E."/>
            <person name="Spatafora J.W."/>
            <person name="Visel A."/>
            <person name="Grigoriev I.V."/>
        </authorList>
    </citation>
    <scope>NUCLEOTIDE SEQUENCE [LARGE SCALE GENOMIC DNA]</scope>
    <source>
        <strain evidence="2 3">JEL800</strain>
    </source>
</reference>
<evidence type="ECO:0000256" key="1">
    <source>
        <dbReference type="SAM" id="MobiDB-lite"/>
    </source>
</evidence>
<name>A0A1Y2CVD6_9FUNG</name>
<gene>
    <name evidence="2" type="ORF">BCR33DRAFT_501512</name>
</gene>
<comment type="caution">
    <text evidence="2">The sequence shown here is derived from an EMBL/GenBank/DDBJ whole genome shotgun (WGS) entry which is preliminary data.</text>
</comment>
<sequence length="223" mass="24048">MKVISTDPTSPEICRQTHLKPLVGSHLPLKFFNLPTVSRATKSPDLVFLFHVDLKSNPHMTPARYIMDATTTAEATTDEVVRNILDLSDLDFSTPQLMVDPQAFVAVAKPLSLAVGVAGGEEGARVGGRVWQTGPGTGTALGHIGRGNTLTHSHSHQIDEAASPNKTMTQQRSPRIHDRPRVDRCGGLQQSAGNVPPSVPRTQAMTSTALPLSLKELLPLQRM</sequence>
<dbReference type="AlphaFoldDB" id="A0A1Y2CVD6"/>
<feature type="compositionally biased region" description="Polar residues" evidence="1">
    <location>
        <begin position="164"/>
        <end position="173"/>
    </location>
</feature>
<proteinExistence type="predicted"/>
<keyword evidence="3" id="KW-1185">Reference proteome</keyword>
<dbReference type="EMBL" id="MCGO01000006">
    <property type="protein sequence ID" value="ORY51029.1"/>
    <property type="molecule type" value="Genomic_DNA"/>
</dbReference>
<protein>
    <submittedName>
        <fullName evidence="2">Uncharacterized protein</fullName>
    </submittedName>
</protein>
<feature type="region of interest" description="Disordered" evidence="1">
    <location>
        <begin position="159"/>
        <end position="182"/>
    </location>
</feature>
<accession>A0A1Y2CVD6</accession>
<organism evidence="2 3">
    <name type="scientific">Rhizoclosmatium globosum</name>
    <dbReference type="NCBI Taxonomy" id="329046"/>
    <lineage>
        <taxon>Eukaryota</taxon>
        <taxon>Fungi</taxon>
        <taxon>Fungi incertae sedis</taxon>
        <taxon>Chytridiomycota</taxon>
        <taxon>Chytridiomycota incertae sedis</taxon>
        <taxon>Chytridiomycetes</taxon>
        <taxon>Chytridiales</taxon>
        <taxon>Chytriomycetaceae</taxon>
        <taxon>Rhizoclosmatium</taxon>
    </lineage>
</organism>
<evidence type="ECO:0000313" key="2">
    <source>
        <dbReference type="EMBL" id="ORY51029.1"/>
    </source>
</evidence>
<dbReference type="Proteomes" id="UP000193642">
    <property type="component" value="Unassembled WGS sequence"/>
</dbReference>
<evidence type="ECO:0000313" key="3">
    <source>
        <dbReference type="Proteomes" id="UP000193642"/>
    </source>
</evidence>